<dbReference type="Gene3D" id="3.40.50.720">
    <property type="entry name" value="NAD(P)-binding Rossmann-like Domain"/>
    <property type="match status" value="1"/>
</dbReference>
<evidence type="ECO:0000256" key="3">
    <source>
        <dbReference type="ARBA" id="ARBA00023002"/>
    </source>
</evidence>
<dbReference type="EMBL" id="JBFMKM010000010">
    <property type="protein sequence ID" value="KAL1303417.1"/>
    <property type="molecule type" value="Genomic_DNA"/>
</dbReference>
<gene>
    <name evidence="6" type="ORF">AAFC00_006808</name>
</gene>
<dbReference type="InterPro" id="IPR002347">
    <property type="entry name" value="SDR_fam"/>
</dbReference>
<evidence type="ECO:0000256" key="5">
    <source>
        <dbReference type="SAM" id="Phobius"/>
    </source>
</evidence>
<evidence type="ECO:0000256" key="1">
    <source>
        <dbReference type="ARBA" id="ARBA00006484"/>
    </source>
</evidence>
<feature type="region of interest" description="Disordered" evidence="4">
    <location>
        <begin position="369"/>
        <end position="422"/>
    </location>
</feature>
<evidence type="ECO:0000313" key="7">
    <source>
        <dbReference type="Proteomes" id="UP001562354"/>
    </source>
</evidence>
<dbReference type="GeneID" id="95980507"/>
<keyword evidence="2" id="KW-0521">NADP</keyword>
<dbReference type="PANTHER" id="PTHR24320:SF285">
    <property type="entry name" value="RETINOL DEHYDROGENASE 14"/>
    <property type="match status" value="1"/>
</dbReference>
<dbReference type="SUPFAM" id="SSF51735">
    <property type="entry name" value="NAD(P)-binding Rossmann-fold domains"/>
    <property type="match status" value="1"/>
</dbReference>
<evidence type="ECO:0008006" key="8">
    <source>
        <dbReference type="Google" id="ProtNLM"/>
    </source>
</evidence>
<evidence type="ECO:0000256" key="4">
    <source>
        <dbReference type="SAM" id="MobiDB-lite"/>
    </source>
</evidence>
<dbReference type="InterPro" id="IPR036291">
    <property type="entry name" value="NAD(P)-bd_dom_sf"/>
</dbReference>
<dbReference type="PANTHER" id="PTHR24320">
    <property type="entry name" value="RETINOL DEHYDROGENASE"/>
    <property type="match status" value="1"/>
</dbReference>
<organism evidence="6 7">
    <name type="scientific">Neodothiora populina</name>
    <dbReference type="NCBI Taxonomy" id="2781224"/>
    <lineage>
        <taxon>Eukaryota</taxon>
        <taxon>Fungi</taxon>
        <taxon>Dikarya</taxon>
        <taxon>Ascomycota</taxon>
        <taxon>Pezizomycotina</taxon>
        <taxon>Dothideomycetes</taxon>
        <taxon>Dothideomycetidae</taxon>
        <taxon>Dothideales</taxon>
        <taxon>Dothioraceae</taxon>
        <taxon>Neodothiora</taxon>
    </lineage>
</organism>
<sequence length="422" mass="47433">MPVPSIATVIADGLDAVPGARLLVRALPWMLVLYVIKWYFSGTSNTSERKMHGKVVMVTGGTSGIGQEVVRNLAARGAQIVLLTQHPLNDLFLVDYIGELRERTNNELITAEQVDLSSLHSIRTFATKWIDNAPPRRLDMIILCASTLTPKGGKIQVTDEGVEENWQLNYLANFHLLSILSPAIRAQPPDREVRILFATCSTYVGADLPIQVKTAESEKDSSVKKEAVKAFNPSAAYSSSKLALMTFALAFQKHLTSYSRPDKKPMNARVFLVDPGYTRTPGMRRYLTWGSLIGLALYLITYPFWWLVLKSPEQGSQTFLYAAMEARFGRGDGGWYLKECREMKVLRQDPADEALQKRLWEYSESMVQEAEKRGAKKRAVIKAEAEKKEKERKEKAQQAQKQEKKQDPQPAKAPGSRRSRKA</sequence>
<dbReference type="PROSITE" id="PS00061">
    <property type="entry name" value="ADH_SHORT"/>
    <property type="match status" value="1"/>
</dbReference>
<keyword evidence="3" id="KW-0560">Oxidoreductase</keyword>
<keyword evidence="5" id="KW-1133">Transmembrane helix</keyword>
<evidence type="ECO:0000313" key="6">
    <source>
        <dbReference type="EMBL" id="KAL1303417.1"/>
    </source>
</evidence>
<keyword evidence="5" id="KW-0472">Membrane</keyword>
<dbReference type="Pfam" id="PF00106">
    <property type="entry name" value="adh_short"/>
    <property type="match status" value="1"/>
</dbReference>
<protein>
    <recommendedName>
        <fullName evidence="8">NAD(P)-binding protein</fullName>
    </recommendedName>
</protein>
<dbReference type="Proteomes" id="UP001562354">
    <property type="component" value="Unassembled WGS sequence"/>
</dbReference>
<keyword evidence="7" id="KW-1185">Reference proteome</keyword>
<comment type="similarity">
    <text evidence="1">Belongs to the short-chain dehydrogenases/reductases (SDR) family.</text>
</comment>
<dbReference type="InterPro" id="IPR020904">
    <property type="entry name" value="Sc_DH/Rdtase_CS"/>
</dbReference>
<keyword evidence="5" id="KW-0812">Transmembrane</keyword>
<feature type="compositionally biased region" description="Basic and acidic residues" evidence="4">
    <location>
        <begin position="381"/>
        <end position="407"/>
    </location>
</feature>
<dbReference type="PRINTS" id="PR00081">
    <property type="entry name" value="GDHRDH"/>
</dbReference>
<proteinExistence type="inferred from homology"/>
<reference evidence="6 7" key="1">
    <citation type="submission" date="2024-07" db="EMBL/GenBank/DDBJ databases">
        <title>Draft sequence of the Neodothiora populina.</title>
        <authorList>
            <person name="Drown D.D."/>
            <person name="Schuette U.S."/>
            <person name="Buechlein A.B."/>
            <person name="Rusch D.R."/>
            <person name="Winton L.W."/>
            <person name="Adams G.A."/>
        </authorList>
    </citation>
    <scope>NUCLEOTIDE SEQUENCE [LARGE SCALE GENOMIC DNA]</scope>
    <source>
        <strain evidence="6 7">CPC 39397</strain>
    </source>
</reference>
<dbReference type="RefSeq" id="XP_069199692.1">
    <property type="nucleotide sequence ID" value="XM_069346816.1"/>
</dbReference>
<accession>A0ABR3PB79</accession>
<comment type="caution">
    <text evidence="6">The sequence shown here is derived from an EMBL/GenBank/DDBJ whole genome shotgun (WGS) entry which is preliminary data.</text>
</comment>
<feature type="transmembrane region" description="Helical" evidence="5">
    <location>
        <begin position="286"/>
        <end position="308"/>
    </location>
</feature>
<name>A0ABR3PB79_9PEZI</name>
<feature type="transmembrane region" description="Helical" evidence="5">
    <location>
        <begin position="22"/>
        <end position="40"/>
    </location>
</feature>
<evidence type="ECO:0000256" key="2">
    <source>
        <dbReference type="ARBA" id="ARBA00022857"/>
    </source>
</evidence>